<protein>
    <submittedName>
        <fullName evidence="1">Uncharacterized protein</fullName>
    </submittedName>
</protein>
<reference evidence="1" key="1">
    <citation type="journal article" date="2015" name="Nature">
        <title>Complex archaea that bridge the gap between prokaryotes and eukaryotes.</title>
        <authorList>
            <person name="Spang A."/>
            <person name="Saw J.H."/>
            <person name="Jorgensen S.L."/>
            <person name="Zaremba-Niedzwiedzka K."/>
            <person name="Martijn J."/>
            <person name="Lind A.E."/>
            <person name="van Eijk R."/>
            <person name="Schleper C."/>
            <person name="Guy L."/>
            <person name="Ettema T.J."/>
        </authorList>
    </citation>
    <scope>NUCLEOTIDE SEQUENCE</scope>
</reference>
<sequence>MKNPYRHILEDIVLESQVRANKAHFQLQVAGYAVEYSFEQYDLLRGAYKALDNMFKYIANKYNEVIDGKQRI</sequence>
<evidence type="ECO:0000313" key="1">
    <source>
        <dbReference type="EMBL" id="KKM14720.1"/>
    </source>
</evidence>
<gene>
    <name evidence="1" type="ORF">LCGC14_1703330</name>
</gene>
<proteinExistence type="predicted"/>
<name>A0A0F9KHD0_9ZZZZ</name>
<accession>A0A0F9KHD0</accession>
<dbReference type="AlphaFoldDB" id="A0A0F9KHD0"/>
<organism evidence="1">
    <name type="scientific">marine sediment metagenome</name>
    <dbReference type="NCBI Taxonomy" id="412755"/>
    <lineage>
        <taxon>unclassified sequences</taxon>
        <taxon>metagenomes</taxon>
        <taxon>ecological metagenomes</taxon>
    </lineage>
</organism>
<dbReference type="EMBL" id="LAZR01015082">
    <property type="protein sequence ID" value="KKM14720.1"/>
    <property type="molecule type" value="Genomic_DNA"/>
</dbReference>
<comment type="caution">
    <text evidence="1">The sequence shown here is derived from an EMBL/GenBank/DDBJ whole genome shotgun (WGS) entry which is preliminary data.</text>
</comment>